<accession>A0A7G9LCV2</accession>
<organism evidence="1 2">
    <name type="scientific">Polaribacter pectinis</name>
    <dbReference type="NCBI Taxonomy" id="2738844"/>
    <lineage>
        <taxon>Bacteria</taxon>
        <taxon>Pseudomonadati</taxon>
        <taxon>Bacteroidota</taxon>
        <taxon>Flavobacteriia</taxon>
        <taxon>Flavobacteriales</taxon>
        <taxon>Flavobacteriaceae</taxon>
    </lineage>
</organism>
<dbReference type="InterPro" id="IPR036390">
    <property type="entry name" value="WH_DNA-bd_sf"/>
</dbReference>
<dbReference type="Gene3D" id="1.10.10.10">
    <property type="entry name" value="Winged helix-like DNA-binding domain superfamily/Winged helix DNA-binding domain"/>
    <property type="match status" value="1"/>
</dbReference>
<dbReference type="Proteomes" id="UP000515808">
    <property type="component" value="Chromosome"/>
</dbReference>
<dbReference type="PANTHER" id="PTHR33221:SF14">
    <property type="entry name" value="HTH-TYPE TRANSCRIPTIONAL REGULATOR AQ_268-RELATED"/>
    <property type="match status" value="1"/>
</dbReference>
<evidence type="ECO:0000313" key="1">
    <source>
        <dbReference type="EMBL" id="QNM86451.1"/>
    </source>
</evidence>
<dbReference type="PROSITE" id="PS51197">
    <property type="entry name" value="HTH_RRF2_2"/>
    <property type="match status" value="1"/>
</dbReference>
<dbReference type="RefSeq" id="WP_187483331.1">
    <property type="nucleotide sequence ID" value="NZ_CP060695.1"/>
</dbReference>
<dbReference type="InterPro" id="IPR036388">
    <property type="entry name" value="WH-like_DNA-bd_sf"/>
</dbReference>
<reference evidence="1 2" key="1">
    <citation type="submission" date="2020-08" db="EMBL/GenBank/DDBJ databases">
        <title>Polaribacter sp. L12M9 isolated from gut of the Korean scallop.</title>
        <authorList>
            <person name="Jeong Y.S."/>
        </authorList>
    </citation>
    <scope>NUCLEOTIDE SEQUENCE [LARGE SCALE GENOMIC DNA]</scope>
    <source>
        <strain evidence="1 2">L12M9</strain>
    </source>
</reference>
<gene>
    <name evidence="1" type="ORF">H9W90_04830</name>
</gene>
<evidence type="ECO:0000313" key="2">
    <source>
        <dbReference type="Proteomes" id="UP000515808"/>
    </source>
</evidence>
<dbReference type="EMBL" id="CP060695">
    <property type="protein sequence ID" value="QNM86451.1"/>
    <property type="molecule type" value="Genomic_DNA"/>
</dbReference>
<dbReference type="InterPro" id="IPR000944">
    <property type="entry name" value="Tscrpt_reg_Rrf2"/>
</dbReference>
<dbReference type="GO" id="GO:0003700">
    <property type="term" value="F:DNA-binding transcription factor activity"/>
    <property type="evidence" value="ECO:0007669"/>
    <property type="project" value="TreeGrafter"/>
</dbReference>
<keyword evidence="2" id="KW-1185">Reference proteome</keyword>
<dbReference type="SUPFAM" id="SSF46785">
    <property type="entry name" value="Winged helix' DNA-binding domain"/>
    <property type="match status" value="1"/>
</dbReference>
<dbReference type="Pfam" id="PF02082">
    <property type="entry name" value="Rrf2"/>
    <property type="match status" value="1"/>
</dbReference>
<dbReference type="GO" id="GO:0005829">
    <property type="term" value="C:cytosol"/>
    <property type="evidence" value="ECO:0007669"/>
    <property type="project" value="TreeGrafter"/>
</dbReference>
<name>A0A7G9LCV2_9FLAO</name>
<dbReference type="AlphaFoldDB" id="A0A7G9LCV2"/>
<dbReference type="NCBIfam" id="TIGR00738">
    <property type="entry name" value="rrf2_super"/>
    <property type="match status" value="1"/>
</dbReference>
<sequence>MLSKASKYAISAVLYLTNTASISNKISSKEVAEKLNIPAPFLAKVIQELTKKGIVSSVKGPNGGFYLSEINEKNTIYDIIECIDDIDKFNQCYLGQHECNEENPCVVHYLYAPFKEKLVKKLKTKTILEMAIEYSKNNNLSEIIK</sequence>
<protein>
    <submittedName>
        <fullName evidence="1">Rrf2 family transcriptional regulator</fullName>
    </submittedName>
</protein>
<proteinExistence type="predicted"/>
<dbReference type="KEGG" id="ppec:H9W90_04830"/>
<dbReference type="InterPro" id="IPR030489">
    <property type="entry name" value="TR_Rrf2-type_CS"/>
</dbReference>
<dbReference type="PANTHER" id="PTHR33221">
    <property type="entry name" value="WINGED HELIX-TURN-HELIX TRANSCRIPTIONAL REGULATOR, RRF2 FAMILY"/>
    <property type="match status" value="1"/>
</dbReference>
<dbReference type="PROSITE" id="PS01332">
    <property type="entry name" value="HTH_RRF2_1"/>
    <property type="match status" value="1"/>
</dbReference>